<dbReference type="InterPro" id="IPR036864">
    <property type="entry name" value="Zn2-C6_fun-type_DNA-bd_sf"/>
</dbReference>
<dbReference type="SMART" id="SM00066">
    <property type="entry name" value="GAL4"/>
    <property type="match status" value="1"/>
</dbReference>
<comment type="subcellular location">
    <subcellularLocation>
        <location evidence="1">Nucleus</location>
    </subcellularLocation>
</comment>
<accession>A0A9P5D0G6</accession>
<dbReference type="PANTHER" id="PTHR37534">
    <property type="entry name" value="TRANSCRIPTIONAL ACTIVATOR PROTEIN UGA3"/>
    <property type="match status" value="1"/>
</dbReference>
<dbReference type="PROSITE" id="PS00463">
    <property type="entry name" value="ZN2_CY6_FUNGAL_1"/>
    <property type="match status" value="1"/>
</dbReference>
<dbReference type="Pfam" id="PF00172">
    <property type="entry name" value="Zn_clus"/>
    <property type="match status" value="1"/>
</dbReference>
<dbReference type="CDD" id="cd00067">
    <property type="entry name" value="GAL4"/>
    <property type="match status" value="1"/>
</dbReference>
<dbReference type="PANTHER" id="PTHR37534:SF46">
    <property type="entry name" value="ZN(II)2CYS6 TRANSCRIPTION FACTOR (EUROFUNG)"/>
    <property type="match status" value="1"/>
</dbReference>
<sequence length="643" mass="69570">MGPPKPKPRAKTFTGCWTCRARKVKCDLARPHCSRCDKARVECRGYGLPLYWVMQDELSVPAFKRQARSLPLGNPHWPPASVHGDVVDDCLRDIEQLVERMPRPDGFWSGPFGVFRLDGEVTAATVPPSGIAEEVLPLPAGLELMLASRRSDTPSTVTAGNAGSIDDYDEDLDGAVPRQPSTDILPLVAWPFEADARTDTLPVLHARNAYSTIYANEALAVARRMSLRPDPASGPVQDHGWDSKVALMYSLLASSSVHMSGGRRSSDGTHAISRSFRVHAVSHLRKALGSLSVASRGEGYDGRRRGQDGTAITTAPPHVPAQLEAVLKVMLTLVTADIMDGHMDEFWIHLDATRALVRCLQHRVPPGSSGEHLVNIARFLRIISDSTDVTLAPVAWTTPSREAGFVGGGRSLEYTYGITARLALLLSRAGRLARSAAYYYATPTGRAAELPLAFTQACDALLADLTAWHISQETLPSFSESDDVTGLLAAKHIHAFAGSIQIYLYARVVSPAVAAATSPSAAWPSSASRLLLGSRMTALGHAVVGHLADIEAIKARTGYAADTPTATITWPGFIASCQAGRDPALRAAWTKWWRQMVGYGIGNIHDLWSVVQQAWALDESEPSELDVPWAAVLRRTGRRILAI</sequence>
<gene>
    <name evidence="4" type="ORF">GMORB2_4773</name>
</gene>
<evidence type="ECO:0000313" key="5">
    <source>
        <dbReference type="Proteomes" id="UP000749293"/>
    </source>
</evidence>
<dbReference type="OrthoDB" id="3477330at2759"/>
<dbReference type="GeneID" id="55971001"/>
<dbReference type="PROSITE" id="PS50048">
    <property type="entry name" value="ZN2_CY6_FUNGAL_2"/>
    <property type="match status" value="1"/>
</dbReference>
<protein>
    <recommendedName>
        <fullName evidence="3">Zn(2)-C6 fungal-type domain-containing protein</fullName>
    </recommendedName>
</protein>
<proteinExistence type="predicted"/>
<evidence type="ECO:0000259" key="3">
    <source>
        <dbReference type="PROSITE" id="PS50048"/>
    </source>
</evidence>
<dbReference type="GO" id="GO:0005634">
    <property type="term" value="C:nucleus"/>
    <property type="evidence" value="ECO:0007669"/>
    <property type="project" value="UniProtKB-SubCell"/>
</dbReference>
<evidence type="ECO:0000313" key="4">
    <source>
        <dbReference type="EMBL" id="KAF4119431.1"/>
    </source>
</evidence>
<dbReference type="InterPro" id="IPR001138">
    <property type="entry name" value="Zn2Cys6_DnaBD"/>
</dbReference>
<dbReference type="EMBL" id="JAANYQ010000026">
    <property type="protein sequence ID" value="KAF4119431.1"/>
    <property type="molecule type" value="Genomic_DNA"/>
</dbReference>
<dbReference type="GO" id="GO:0008270">
    <property type="term" value="F:zinc ion binding"/>
    <property type="evidence" value="ECO:0007669"/>
    <property type="project" value="InterPro"/>
</dbReference>
<dbReference type="Gene3D" id="4.10.240.10">
    <property type="entry name" value="Zn(2)-C6 fungal-type DNA-binding domain"/>
    <property type="match status" value="1"/>
</dbReference>
<dbReference type="RefSeq" id="XP_035318083.1">
    <property type="nucleotide sequence ID" value="XM_035466747.1"/>
</dbReference>
<reference evidence="4" key="1">
    <citation type="submission" date="2020-03" db="EMBL/GenBank/DDBJ databases">
        <title>Site-based positive gene gene selection in Geosmithia morbida across the United States reveals a broad range of putative effectors and factors for local host and environmental adapation.</title>
        <authorList>
            <person name="Onufrak A."/>
            <person name="Murdoch R.W."/>
            <person name="Gazis R."/>
            <person name="Huff M."/>
            <person name="Staton M."/>
            <person name="Klingeman W."/>
            <person name="Hadziabdic D."/>
        </authorList>
    </citation>
    <scope>NUCLEOTIDE SEQUENCE</scope>
    <source>
        <strain evidence="4">1262</strain>
    </source>
</reference>
<keyword evidence="2" id="KW-0539">Nucleus</keyword>
<dbReference type="Pfam" id="PF11951">
    <property type="entry name" value="Fungal_trans_2"/>
    <property type="match status" value="1"/>
</dbReference>
<name>A0A9P5D0G6_9HYPO</name>
<feature type="domain" description="Zn(2)-C6 fungal-type" evidence="3">
    <location>
        <begin position="15"/>
        <end position="43"/>
    </location>
</feature>
<evidence type="ECO:0000256" key="2">
    <source>
        <dbReference type="ARBA" id="ARBA00023242"/>
    </source>
</evidence>
<dbReference type="SUPFAM" id="SSF57701">
    <property type="entry name" value="Zn2/Cys6 DNA-binding domain"/>
    <property type="match status" value="1"/>
</dbReference>
<comment type="caution">
    <text evidence="4">The sequence shown here is derived from an EMBL/GenBank/DDBJ whole genome shotgun (WGS) entry which is preliminary data.</text>
</comment>
<dbReference type="Proteomes" id="UP000749293">
    <property type="component" value="Unassembled WGS sequence"/>
</dbReference>
<dbReference type="AlphaFoldDB" id="A0A9P5D0G6"/>
<evidence type="ECO:0000256" key="1">
    <source>
        <dbReference type="ARBA" id="ARBA00004123"/>
    </source>
</evidence>
<dbReference type="GO" id="GO:0000981">
    <property type="term" value="F:DNA-binding transcription factor activity, RNA polymerase II-specific"/>
    <property type="evidence" value="ECO:0007669"/>
    <property type="project" value="InterPro"/>
</dbReference>
<organism evidence="4 5">
    <name type="scientific">Geosmithia morbida</name>
    <dbReference type="NCBI Taxonomy" id="1094350"/>
    <lineage>
        <taxon>Eukaryota</taxon>
        <taxon>Fungi</taxon>
        <taxon>Dikarya</taxon>
        <taxon>Ascomycota</taxon>
        <taxon>Pezizomycotina</taxon>
        <taxon>Sordariomycetes</taxon>
        <taxon>Hypocreomycetidae</taxon>
        <taxon>Hypocreales</taxon>
        <taxon>Bionectriaceae</taxon>
        <taxon>Geosmithia</taxon>
    </lineage>
</organism>
<keyword evidence="5" id="KW-1185">Reference proteome</keyword>
<dbReference type="InterPro" id="IPR021858">
    <property type="entry name" value="Fun_TF"/>
</dbReference>